<protein>
    <submittedName>
        <fullName evidence="3">230_t:CDS:1</fullName>
    </submittedName>
</protein>
<evidence type="ECO:0000313" key="3">
    <source>
        <dbReference type="EMBL" id="CAG8818401.1"/>
    </source>
</evidence>
<evidence type="ECO:0000256" key="1">
    <source>
        <dbReference type="SAM" id="Coils"/>
    </source>
</evidence>
<feature type="compositionally biased region" description="Basic and acidic residues" evidence="2">
    <location>
        <begin position="121"/>
        <end position="131"/>
    </location>
</feature>
<comment type="caution">
    <text evidence="3">The sequence shown here is derived from an EMBL/GenBank/DDBJ whole genome shotgun (WGS) entry which is preliminary data.</text>
</comment>
<reference evidence="3 4" key="1">
    <citation type="submission" date="2021-06" db="EMBL/GenBank/DDBJ databases">
        <authorList>
            <person name="Kallberg Y."/>
            <person name="Tangrot J."/>
            <person name="Rosling A."/>
        </authorList>
    </citation>
    <scope>NUCLEOTIDE SEQUENCE [LARGE SCALE GENOMIC DNA]</scope>
    <source>
        <strain evidence="3 4">120-4 pot B 10/14</strain>
    </source>
</reference>
<keyword evidence="1" id="KW-0175">Coiled coil</keyword>
<dbReference type="EMBL" id="CAJVQB010032497">
    <property type="protein sequence ID" value="CAG8818401.1"/>
    <property type="molecule type" value="Genomic_DNA"/>
</dbReference>
<organism evidence="3 4">
    <name type="scientific">Gigaspora margarita</name>
    <dbReference type="NCBI Taxonomy" id="4874"/>
    <lineage>
        <taxon>Eukaryota</taxon>
        <taxon>Fungi</taxon>
        <taxon>Fungi incertae sedis</taxon>
        <taxon>Mucoromycota</taxon>
        <taxon>Glomeromycotina</taxon>
        <taxon>Glomeromycetes</taxon>
        <taxon>Diversisporales</taxon>
        <taxon>Gigasporaceae</taxon>
        <taxon>Gigaspora</taxon>
    </lineage>
</organism>
<proteinExistence type="predicted"/>
<dbReference type="Proteomes" id="UP000789901">
    <property type="component" value="Unassembled WGS sequence"/>
</dbReference>
<accession>A0ABN7W613</accession>
<feature type="non-terminal residue" evidence="3">
    <location>
        <position position="1"/>
    </location>
</feature>
<evidence type="ECO:0000256" key="2">
    <source>
        <dbReference type="SAM" id="MobiDB-lite"/>
    </source>
</evidence>
<feature type="region of interest" description="Disordered" evidence="2">
    <location>
        <begin position="121"/>
        <end position="156"/>
    </location>
</feature>
<gene>
    <name evidence="3" type="ORF">GMARGA_LOCUS27053</name>
</gene>
<feature type="compositionally biased region" description="Polar residues" evidence="2">
    <location>
        <begin position="135"/>
        <end position="156"/>
    </location>
</feature>
<feature type="coiled-coil region" evidence="1">
    <location>
        <begin position="184"/>
        <end position="211"/>
    </location>
</feature>
<evidence type="ECO:0000313" key="4">
    <source>
        <dbReference type="Proteomes" id="UP000789901"/>
    </source>
</evidence>
<sequence>DSSVPESANEAKIDKSIRLAIELGNSEYRDEECITCLLLKCSQKEFEQLHYIADPTPGKAKGAIRYTIPFSSSSIHAKNIGITVLLESFFNTILYTCGMLFHNTCDLASTKSINSVEIKDKSNNHQSDSHNNDQPSNDRQNDNQLSDDLPSNDTATDNMIARYKPYIESIDICDEKDINNINSKKDIYDDINNEEEDINDINEEENINEERDINKEKDINEGKNINKEKDINKEAINNEKSNVRSDKTSIEDPIYKLF</sequence>
<name>A0ABN7W613_GIGMA</name>
<keyword evidence="4" id="KW-1185">Reference proteome</keyword>